<dbReference type="PANTHER" id="PTHR11750">
    <property type="entry name" value="PROTEIN N-TERMINAL AMIDASE"/>
    <property type="match status" value="1"/>
</dbReference>
<feature type="compositionally biased region" description="Polar residues" evidence="1">
    <location>
        <begin position="424"/>
        <end position="433"/>
    </location>
</feature>
<feature type="compositionally biased region" description="Basic and acidic residues" evidence="1">
    <location>
        <begin position="404"/>
        <end position="418"/>
    </location>
</feature>
<reference evidence="4" key="2">
    <citation type="submission" date="2019-10" db="EMBL/GenBank/DDBJ databases">
        <authorList>
            <consortium name="NCBI Genome Project"/>
        </authorList>
    </citation>
    <scope>NUCLEOTIDE SEQUENCE</scope>
    <source>
        <strain evidence="4">NI907</strain>
    </source>
</reference>
<dbReference type="GeneID" id="41962370"/>
<proteinExistence type="predicted"/>
<feature type="compositionally biased region" description="Low complexity" evidence="1">
    <location>
        <begin position="366"/>
        <end position="382"/>
    </location>
</feature>
<dbReference type="InterPro" id="IPR039703">
    <property type="entry name" value="Nta1"/>
</dbReference>
<feature type="compositionally biased region" description="Basic and acidic residues" evidence="1">
    <location>
        <begin position="820"/>
        <end position="830"/>
    </location>
</feature>
<feature type="compositionally biased region" description="Pro residues" evidence="1">
    <location>
        <begin position="333"/>
        <end position="343"/>
    </location>
</feature>
<dbReference type="Proteomes" id="UP000515153">
    <property type="component" value="Unplaced"/>
</dbReference>
<dbReference type="GO" id="GO:0030163">
    <property type="term" value="P:protein catabolic process"/>
    <property type="evidence" value="ECO:0007669"/>
    <property type="project" value="TreeGrafter"/>
</dbReference>
<reference evidence="4" key="3">
    <citation type="submission" date="2025-08" db="UniProtKB">
        <authorList>
            <consortium name="RefSeq"/>
        </authorList>
    </citation>
    <scope>IDENTIFICATION</scope>
    <source>
        <strain evidence="4">NI907</strain>
    </source>
</reference>
<feature type="region of interest" description="Disordered" evidence="1">
    <location>
        <begin position="569"/>
        <end position="941"/>
    </location>
</feature>
<dbReference type="PROSITE" id="PS50263">
    <property type="entry name" value="CN_HYDROLASE"/>
    <property type="match status" value="1"/>
</dbReference>
<feature type="region of interest" description="Disordered" evidence="1">
    <location>
        <begin position="317"/>
        <end position="522"/>
    </location>
</feature>
<dbReference type="GO" id="GO:0070773">
    <property type="term" value="F:protein-N-terminal glutamine amidohydrolase activity"/>
    <property type="evidence" value="ECO:0007669"/>
    <property type="project" value="InterPro"/>
</dbReference>
<dbReference type="GO" id="GO:0008418">
    <property type="term" value="F:protein-N-terminal asparagine amidohydrolase activity"/>
    <property type="evidence" value="ECO:0007669"/>
    <property type="project" value="InterPro"/>
</dbReference>
<accession>A0A6P8B1Z8</accession>
<reference evidence="4" key="1">
    <citation type="journal article" date="2019" name="Mol. Biol. Evol.">
        <title>Blast fungal genomes show frequent chromosomal changes, gene gains and losses, and effector gene turnover.</title>
        <authorList>
            <person name="Gomez Luciano L.B."/>
            <person name="Jason Tsai I."/>
            <person name="Chuma I."/>
            <person name="Tosa Y."/>
            <person name="Chen Y.H."/>
            <person name="Li J.Y."/>
            <person name="Li M.Y."/>
            <person name="Jade Lu M.Y."/>
            <person name="Nakayashiki H."/>
            <person name="Li W.H."/>
        </authorList>
    </citation>
    <scope>NUCLEOTIDE SEQUENCE</scope>
    <source>
        <strain evidence="4">NI907</strain>
    </source>
</reference>
<dbReference type="PANTHER" id="PTHR11750:SF26">
    <property type="entry name" value="PROTEIN N-TERMINAL AMIDASE"/>
    <property type="match status" value="1"/>
</dbReference>
<evidence type="ECO:0000259" key="2">
    <source>
        <dbReference type="PROSITE" id="PS50263"/>
    </source>
</evidence>
<dbReference type="Gene3D" id="3.60.110.10">
    <property type="entry name" value="Carbon-nitrogen hydrolase"/>
    <property type="match status" value="1"/>
</dbReference>
<evidence type="ECO:0000313" key="3">
    <source>
        <dbReference type="Proteomes" id="UP000515153"/>
    </source>
</evidence>
<dbReference type="CDD" id="cd07566">
    <property type="entry name" value="ScNTA1_like"/>
    <property type="match status" value="1"/>
</dbReference>
<feature type="compositionally biased region" description="Low complexity" evidence="1">
    <location>
        <begin position="323"/>
        <end position="332"/>
    </location>
</feature>
<dbReference type="RefSeq" id="XP_030981064.1">
    <property type="nucleotide sequence ID" value="XM_031127461.1"/>
</dbReference>
<dbReference type="Pfam" id="PF00795">
    <property type="entry name" value="CN_hydrolase"/>
    <property type="match status" value="1"/>
</dbReference>
<dbReference type="InterPro" id="IPR036526">
    <property type="entry name" value="C-N_Hydrolase_sf"/>
</dbReference>
<feature type="compositionally biased region" description="Basic and acidic residues" evidence="1">
    <location>
        <begin position="709"/>
        <end position="724"/>
    </location>
</feature>
<feature type="compositionally biased region" description="Basic and acidic residues" evidence="1">
    <location>
        <begin position="785"/>
        <end position="810"/>
    </location>
</feature>
<feature type="domain" description="CN hydrolase" evidence="2">
    <location>
        <begin position="1"/>
        <end position="305"/>
    </location>
</feature>
<evidence type="ECO:0000256" key="1">
    <source>
        <dbReference type="SAM" id="MobiDB-lite"/>
    </source>
</evidence>
<protein>
    <recommendedName>
        <fullName evidence="2">CN hydrolase domain-containing protein</fullName>
    </recommendedName>
</protein>
<gene>
    <name evidence="4" type="ORF">PgNI_07449</name>
</gene>
<feature type="compositionally biased region" description="Low complexity" evidence="1">
    <location>
        <begin position="729"/>
        <end position="738"/>
    </location>
</feature>
<dbReference type="SUPFAM" id="SSF56317">
    <property type="entry name" value="Carbon-nitrogen hydrolase"/>
    <property type="match status" value="1"/>
</dbReference>
<keyword evidence="3" id="KW-1185">Reference proteome</keyword>
<dbReference type="InterPro" id="IPR003010">
    <property type="entry name" value="C-N_Hydrolase"/>
</dbReference>
<feature type="compositionally biased region" description="Polar residues" evidence="1">
    <location>
        <begin position="575"/>
        <end position="596"/>
    </location>
</feature>
<dbReference type="KEGG" id="pgri:PgNI_07449"/>
<sequence length="1018" mass="111823">MKIACLQFAPQVGDVDNNLNRADAVLNKANQSELEDLDLLVLPELAFSGYNFKSLQDISPFLEPTGSGISALWARTTALKFNCNVALGYPEKVDVTPEWPASPEYYNSCLIVNGDGETIANYRKSFLYYIDEKWALEGRDGFYDDYIPGLGSTAMGICSDLKFVAISSRPPSRTLRERNLTRSSPYKLEAPWLAFEFAFHVLHVAADLVILSMAWPTDEDQRMYSRMPQEPDMDTITYWVQRLEPLIRAEQDDEIIVVFCNRTGTEEDLTYAGTSAVVGIKSGEVSVYGLLGRGVKEVLVVDTDLPAFAKLVQRTDPYPQVEPTSNPSLLLPSRPPAPPPPESLPEVRKGHTPKLSAAAVERQRSKPATASTTATSLPSQSSRNESPKPQSVKEPAKKLPIPQKSEKPPHISTEKRTEMPPAVDTTNIQSPTGTGRRKEKPMSPTIIIPDSAFRSKPPATDSSRDDSPMVETPTAPSPTPAHMRPKLYLPQTEEEFNKNYRQALTPFPGTGPDPRSEEKLRAKPYIYDGSVTVTTDLLTPRTPYLEFFRDSSPQESKFYWVPSQQMMETPVETRLPQNATSGNSRLKSSMAASSTGHMPRRPFRSPGSGTQTPQEISEKPAKVRVPTPAEVQPPETVLGSRAGARSRGPPTDPQTSAAAPTEASVASPERLRHVGKRSGSRAENISSPVVERGRAHFDFSSSPFTHSSRGRDTNPRSPILDRQKSTSRASIPIAASPSLFSGGFRPEEQGEQQLNDEKQMSQIKGPDPEPLPRSVQRGQDSPKGAARDANRPSSSRQDRRDRTAAKERNISRPTSRRGHHDPVEERDFQSKLRSRSLGGGEFAVRRVRAADIAAKNSPMYGGNIARPQTSIGHRRDEPPKLSPTYNPKLSPTALSDPSDRTTLQSQRGRPVIDRGSSYGPERRAGSKTSRMSPENPFTGEGDDEIIATISRINDGCPVHTTNGGPPAAVVKSEDGTLYAVEFAKGAESLAESIIPTHQKNVLTRFGIEGLSRRQSAVW</sequence>
<dbReference type="AlphaFoldDB" id="A0A6P8B1Z8"/>
<evidence type="ECO:0000313" key="4">
    <source>
        <dbReference type="RefSeq" id="XP_030981064.1"/>
    </source>
</evidence>
<organism evidence="3 4">
    <name type="scientific">Pyricularia grisea</name>
    <name type="common">Crabgrass-specific blast fungus</name>
    <name type="synonym">Magnaporthe grisea</name>
    <dbReference type="NCBI Taxonomy" id="148305"/>
    <lineage>
        <taxon>Eukaryota</taxon>
        <taxon>Fungi</taxon>
        <taxon>Dikarya</taxon>
        <taxon>Ascomycota</taxon>
        <taxon>Pezizomycotina</taxon>
        <taxon>Sordariomycetes</taxon>
        <taxon>Sordariomycetidae</taxon>
        <taxon>Magnaporthales</taxon>
        <taxon>Pyriculariaceae</taxon>
        <taxon>Pyricularia</taxon>
    </lineage>
</organism>
<feature type="compositionally biased region" description="Polar residues" evidence="1">
    <location>
        <begin position="883"/>
        <end position="907"/>
    </location>
</feature>
<name>A0A6P8B1Z8_PYRGI</name>